<dbReference type="PANTHER" id="PTHR28067:SF1">
    <property type="entry name" value="DNA REPLICATION REGULATOR SLD3"/>
    <property type="match status" value="1"/>
</dbReference>
<evidence type="ECO:0000259" key="2">
    <source>
        <dbReference type="Pfam" id="PF08639"/>
    </source>
</evidence>
<feature type="compositionally biased region" description="Polar residues" evidence="1">
    <location>
        <begin position="555"/>
        <end position="565"/>
    </location>
</feature>
<organism evidence="3 4">
    <name type="scientific">[Candida] anglica</name>
    <dbReference type="NCBI Taxonomy" id="148631"/>
    <lineage>
        <taxon>Eukaryota</taxon>
        <taxon>Fungi</taxon>
        <taxon>Dikarya</taxon>
        <taxon>Ascomycota</taxon>
        <taxon>Saccharomycotina</taxon>
        <taxon>Pichiomycetes</taxon>
        <taxon>Debaryomycetaceae</taxon>
        <taxon>Kurtzmaniella</taxon>
    </lineage>
</organism>
<feature type="domain" description="DNA replication regulator Sld3 C-terminal" evidence="2">
    <location>
        <begin position="263"/>
        <end position="698"/>
    </location>
</feature>
<feature type="compositionally biased region" description="Low complexity" evidence="1">
    <location>
        <begin position="493"/>
        <end position="505"/>
    </location>
</feature>
<dbReference type="Pfam" id="PF08639">
    <property type="entry name" value="Sld3_STD"/>
    <property type="match status" value="1"/>
</dbReference>
<feature type="compositionally biased region" description="Polar residues" evidence="1">
    <location>
        <begin position="506"/>
        <end position="524"/>
    </location>
</feature>
<feature type="region of interest" description="Disordered" evidence="1">
    <location>
        <begin position="682"/>
        <end position="768"/>
    </location>
</feature>
<protein>
    <recommendedName>
        <fullName evidence="2">DNA replication regulator Sld3 C-terminal domain-containing protein</fullName>
    </recommendedName>
</protein>
<sequence>MTFPYSFHMAVNGSGLEMTVLGCRSNGVGVSELFGGGSQNLVTLDLAVHDTLWRAWQSSQKATSALFSVSIKGKKSEDAKTSGVLYHVTGRLYGFRSIRETTDSPSGICIGGQSIFASDKEVSLKAMSIEPMQMVEKVSSDVQKKLDMFSMKRPVHHSTGIHNDTATSLLGILEQTSPESKTTLNLNSVSLDAPVDITPVDPTVFLKSRYFSTLYSSNTPLSYFPKTALTRFRNLCQGSNSTMRTTLHQLILSPGQLDARHSGKLGLLTPQEDEVEKTYQTEFVDKNSQQLNSTEKSAALITELKIRETQLQMLLVIETIGCLSDGEVAFFTQQEKQTAKRAAQAARKAKRSLVRKKSIPGRPTKTIIPTFLGMGVSNQDSQPAIDSKSEDTLYATLNTLIDRMGIWDTLSVRKEGALDEPVDSSYEFLVYVLVPYFNKRLPTTIQYIVDKVKGSTLKVPRRRSSRPSAERSRSEKTESRTRSPGLGNSMELSTSTSTTSTGSTGKYNKTLLSRRPTLNQSSSILEGEDLRPMVSLKRSKSSLTSKHLQKRQVDVSKSFSDSTTVSKQPPKLPSPSKNIFGHSKRSRSTISQQAADMSFSQVAATPQKRRRSDLETSKQDNGHNLSVPTSLPPSQPVPLILSTPLRPQIPIIQATPNNTLVPPASIYSKLLSATDDIVSSPSVIPASSPAQMSSSVRSRRPGEPIAPQDSPFYRTNLHGSPTMTRKDTNPTDEDEVDSDFEVLASKTPPRISKGTPMFGRASKTYKKR</sequence>
<dbReference type="Gene3D" id="1.20.58.2130">
    <property type="match status" value="2"/>
</dbReference>
<evidence type="ECO:0000313" key="4">
    <source>
        <dbReference type="Proteomes" id="UP001497600"/>
    </source>
</evidence>
<evidence type="ECO:0000256" key="1">
    <source>
        <dbReference type="SAM" id="MobiDB-lite"/>
    </source>
</evidence>
<name>A0ABP0EB29_9ASCO</name>
<feature type="compositionally biased region" description="Basic and acidic residues" evidence="1">
    <location>
        <begin position="612"/>
        <end position="621"/>
    </location>
</feature>
<evidence type="ECO:0000313" key="3">
    <source>
        <dbReference type="EMBL" id="CAK7903519.1"/>
    </source>
</evidence>
<dbReference type="InterPro" id="IPR013948">
    <property type="entry name" value="DNA_replication_reg_Sld3_C"/>
</dbReference>
<proteinExistence type="predicted"/>
<feature type="compositionally biased region" description="Polar residues" evidence="1">
    <location>
        <begin position="588"/>
        <end position="604"/>
    </location>
</feature>
<feature type="region of interest" description="Disordered" evidence="1">
    <location>
        <begin position="456"/>
        <end position="636"/>
    </location>
</feature>
<dbReference type="EMBL" id="OZ004256">
    <property type="protein sequence ID" value="CAK7903519.1"/>
    <property type="molecule type" value="Genomic_DNA"/>
</dbReference>
<feature type="compositionally biased region" description="Acidic residues" evidence="1">
    <location>
        <begin position="730"/>
        <end position="740"/>
    </location>
</feature>
<dbReference type="InterPro" id="IPR042511">
    <property type="entry name" value="Sld3"/>
</dbReference>
<accession>A0ABP0EB29</accession>
<gene>
    <name evidence="3" type="ORF">CAAN4_D04940</name>
</gene>
<dbReference type="Proteomes" id="UP001497600">
    <property type="component" value="Chromosome D"/>
</dbReference>
<feature type="compositionally biased region" description="Basic and acidic residues" evidence="1">
    <location>
        <begin position="468"/>
        <end position="481"/>
    </location>
</feature>
<feature type="compositionally biased region" description="Low complexity" evidence="1">
    <location>
        <begin position="566"/>
        <end position="577"/>
    </location>
</feature>
<keyword evidence="4" id="KW-1185">Reference proteome</keyword>
<reference evidence="3 4" key="1">
    <citation type="submission" date="2024-01" db="EMBL/GenBank/DDBJ databases">
        <authorList>
            <consortium name="Genoscope - CEA"/>
            <person name="William W."/>
        </authorList>
    </citation>
    <scope>NUCLEOTIDE SEQUENCE [LARGE SCALE GENOMIC DNA]</scope>
    <source>
        <strain evidence="3 4">29B2s-10</strain>
    </source>
</reference>
<dbReference type="PANTHER" id="PTHR28067">
    <property type="entry name" value="DNA REPLICATION REGULATOR SLD3"/>
    <property type="match status" value="1"/>
</dbReference>